<evidence type="ECO:0000313" key="1">
    <source>
        <dbReference type="EMBL" id="GHA12872.1"/>
    </source>
</evidence>
<protein>
    <submittedName>
        <fullName evidence="1">Uncharacterized protein</fullName>
    </submittedName>
</protein>
<accession>A0A918RVS1</accession>
<sequence>MLYVLNTGFDSLGKADHLFLSLDGSDPSKELVEELRESGVNIHPVSKSKYDDTYGTVAHISKLGSAAIIQIRGIKIISQRKVKVDWGHYKGNVNASGSTATARMKNGRWLVTKSRMKWIS</sequence>
<organism evidence="1 2">
    <name type="scientific">Arenicella chitinivorans</name>
    <dbReference type="NCBI Taxonomy" id="1329800"/>
    <lineage>
        <taxon>Bacteria</taxon>
        <taxon>Pseudomonadati</taxon>
        <taxon>Pseudomonadota</taxon>
        <taxon>Gammaproteobacteria</taxon>
        <taxon>Arenicellales</taxon>
        <taxon>Arenicellaceae</taxon>
        <taxon>Arenicella</taxon>
    </lineage>
</organism>
<evidence type="ECO:0000313" key="2">
    <source>
        <dbReference type="Proteomes" id="UP000614811"/>
    </source>
</evidence>
<reference evidence="1" key="2">
    <citation type="submission" date="2020-09" db="EMBL/GenBank/DDBJ databases">
        <authorList>
            <person name="Sun Q."/>
            <person name="Kim S."/>
        </authorList>
    </citation>
    <scope>NUCLEOTIDE SEQUENCE</scope>
    <source>
        <strain evidence="1">KCTC 12711</strain>
    </source>
</reference>
<keyword evidence="2" id="KW-1185">Reference proteome</keyword>
<reference evidence="1" key="1">
    <citation type="journal article" date="2014" name="Int. J. Syst. Evol. Microbiol.">
        <title>Complete genome sequence of Corynebacterium casei LMG S-19264T (=DSM 44701T), isolated from a smear-ripened cheese.</title>
        <authorList>
            <consortium name="US DOE Joint Genome Institute (JGI-PGF)"/>
            <person name="Walter F."/>
            <person name="Albersmeier A."/>
            <person name="Kalinowski J."/>
            <person name="Ruckert C."/>
        </authorList>
    </citation>
    <scope>NUCLEOTIDE SEQUENCE</scope>
    <source>
        <strain evidence="1">KCTC 12711</strain>
    </source>
</reference>
<gene>
    <name evidence="1" type="ORF">GCM10008090_23190</name>
</gene>
<name>A0A918RVS1_9GAMM</name>
<comment type="caution">
    <text evidence="1">The sequence shown here is derived from an EMBL/GenBank/DDBJ whole genome shotgun (WGS) entry which is preliminary data.</text>
</comment>
<dbReference type="AlphaFoldDB" id="A0A918RVS1"/>
<dbReference type="Proteomes" id="UP000614811">
    <property type="component" value="Unassembled WGS sequence"/>
</dbReference>
<proteinExistence type="predicted"/>
<dbReference type="EMBL" id="BMXA01000004">
    <property type="protein sequence ID" value="GHA12872.1"/>
    <property type="molecule type" value="Genomic_DNA"/>
</dbReference>